<keyword evidence="6" id="KW-0378">Hydrolase</keyword>
<dbReference type="InterPro" id="IPR013520">
    <property type="entry name" value="Ribonucl_H"/>
</dbReference>
<feature type="compositionally biased region" description="Basic and acidic residues" evidence="10">
    <location>
        <begin position="55"/>
        <end position="74"/>
    </location>
</feature>
<comment type="caution">
    <text evidence="12">The sequence shown here is derived from an EMBL/GenBank/DDBJ whole genome shotgun (WGS) entry which is preliminary data.</text>
</comment>
<dbReference type="EMBL" id="JAFCIX010000332">
    <property type="protein sequence ID" value="KAH6594599.1"/>
    <property type="molecule type" value="Genomic_DNA"/>
</dbReference>
<feature type="region of interest" description="Disordered" evidence="10">
    <location>
        <begin position="1"/>
        <end position="80"/>
    </location>
</feature>
<dbReference type="InterPro" id="IPR012337">
    <property type="entry name" value="RNaseH-like_sf"/>
</dbReference>
<name>A0ABQ8F9R6_9FUNG</name>
<protein>
    <recommendedName>
        <fullName evidence="3">RNA exonuclease 4</fullName>
    </recommendedName>
</protein>
<keyword evidence="4" id="KW-0698">rRNA processing</keyword>
<evidence type="ECO:0000256" key="2">
    <source>
        <dbReference type="ARBA" id="ARBA00010489"/>
    </source>
</evidence>
<dbReference type="PANTHER" id="PTHR12801:SF45">
    <property type="entry name" value="RNA EXONUCLEASE 4"/>
    <property type="match status" value="1"/>
</dbReference>
<gene>
    <name evidence="12" type="ORF">BASA50_006548</name>
</gene>
<evidence type="ECO:0000313" key="13">
    <source>
        <dbReference type="Proteomes" id="UP001648503"/>
    </source>
</evidence>
<evidence type="ECO:0000256" key="10">
    <source>
        <dbReference type="SAM" id="MobiDB-lite"/>
    </source>
</evidence>
<feature type="domain" description="Exonuclease" evidence="11">
    <location>
        <begin position="171"/>
        <end position="333"/>
    </location>
</feature>
<reference evidence="12 13" key="1">
    <citation type="submission" date="2021-02" db="EMBL/GenBank/DDBJ databases">
        <title>Variation within the Batrachochytrium salamandrivorans European outbreak.</title>
        <authorList>
            <person name="Kelly M."/>
            <person name="Pasmans F."/>
            <person name="Shea T.P."/>
            <person name="Munoz J.F."/>
            <person name="Carranza S."/>
            <person name="Cuomo C.A."/>
            <person name="Martel A."/>
        </authorList>
    </citation>
    <scope>NUCLEOTIDE SEQUENCE [LARGE SCALE GENOMIC DNA]</scope>
    <source>
        <strain evidence="12 13">AMFP18/2</strain>
    </source>
</reference>
<feature type="region of interest" description="Disordered" evidence="10">
    <location>
        <begin position="96"/>
        <end position="165"/>
    </location>
</feature>
<evidence type="ECO:0000313" key="12">
    <source>
        <dbReference type="EMBL" id="KAH6594599.1"/>
    </source>
</evidence>
<dbReference type="CDD" id="cd06144">
    <property type="entry name" value="REX4_like"/>
    <property type="match status" value="1"/>
</dbReference>
<evidence type="ECO:0000256" key="3">
    <source>
        <dbReference type="ARBA" id="ARBA00016937"/>
    </source>
</evidence>
<dbReference type="Pfam" id="PF00929">
    <property type="entry name" value="RNase_T"/>
    <property type="match status" value="1"/>
</dbReference>
<accession>A0ABQ8F9R6</accession>
<keyword evidence="5" id="KW-0540">Nuclease</keyword>
<evidence type="ECO:0000256" key="5">
    <source>
        <dbReference type="ARBA" id="ARBA00022722"/>
    </source>
</evidence>
<dbReference type="InterPro" id="IPR047021">
    <property type="entry name" value="REXO1/3/4-like"/>
</dbReference>
<evidence type="ECO:0000259" key="11">
    <source>
        <dbReference type="SMART" id="SM00479"/>
    </source>
</evidence>
<evidence type="ECO:0000256" key="1">
    <source>
        <dbReference type="ARBA" id="ARBA00004123"/>
    </source>
</evidence>
<keyword evidence="7" id="KW-0269">Exonuclease</keyword>
<comment type="function">
    <text evidence="9">Exoribonuclease involved in ribosome biosynthesis. Involved in the processing of ITS1, the internal transcribed spacer localized between the 18S and 5.8S rRNAs.</text>
</comment>
<dbReference type="SMART" id="SM00479">
    <property type="entry name" value="EXOIII"/>
    <property type="match status" value="1"/>
</dbReference>
<evidence type="ECO:0000256" key="9">
    <source>
        <dbReference type="ARBA" id="ARBA00025599"/>
    </source>
</evidence>
<feature type="compositionally biased region" description="Low complexity" evidence="10">
    <location>
        <begin position="122"/>
        <end position="136"/>
    </location>
</feature>
<sequence>MTQLSSNWKALSKTLRKKTVASKSAEPTLKKEPTPQAQTKHAKTTACPPTAPISKKVDIPKKDQASTITEKCENDPGDTILRDMSILDRVLSSGDTFSSSLSDDGDDGVKPATGSRKRKHASLSSEKSESISGASLTNDASSGEVDHSSTKRHATASKSATPIYGETKTGKHVAIDCEMVGAGPNGSRSMLARVSIVNFHGYTILDAYALPEEPITDYRTEFSGIRPSILKRLGRPFKEVQQEVAEIIKDRILIGHAIKYDLTALRLHHPSRLIRDTSTYQAFRNPRTGSAQALRKLSLELLGITIQEGEHSSEVDARATMQLYHLHRIEWEKQIKRREI</sequence>
<dbReference type="PANTHER" id="PTHR12801">
    <property type="entry name" value="RNA EXONUCLEASE REXO1 / RECO3 FAMILY MEMBER-RELATED"/>
    <property type="match status" value="1"/>
</dbReference>
<evidence type="ECO:0000256" key="8">
    <source>
        <dbReference type="ARBA" id="ARBA00023242"/>
    </source>
</evidence>
<comment type="similarity">
    <text evidence="2">Belongs to the REXO4 family.</text>
</comment>
<dbReference type="Gene3D" id="3.30.420.10">
    <property type="entry name" value="Ribonuclease H-like superfamily/Ribonuclease H"/>
    <property type="match status" value="1"/>
</dbReference>
<dbReference type="InterPro" id="IPR037431">
    <property type="entry name" value="REX4_DEDDh_dom"/>
</dbReference>
<dbReference type="InterPro" id="IPR036397">
    <property type="entry name" value="RNaseH_sf"/>
</dbReference>
<keyword evidence="13" id="KW-1185">Reference proteome</keyword>
<proteinExistence type="inferred from homology"/>
<dbReference type="SUPFAM" id="SSF53098">
    <property type="entry name" value="Ribonuclease H-like"/>
    <property type="match status" value="1"/>
</dbReference>
<keyword evidence="8" id="KW-0539">Nucleus</keyword>
<comment type="subcellular location">
    <subcellularLocation>
        <location evidence="1">Nucleus</location>
    </subcellularLocation>
</comment>
<evidence type="ECO:0000256" key="6">
    <source>
        <dbReference type="ARBA" id="ARBA00022801"/>
    </source>
</evidence>
<organism evidence="12 13">
    <name type="scientific">Batrachochytrium salamandrivorans</name>
    <dbReference type="NCBI Taxonomy" id="1357716"/>
    <lineage>
        <taxon>Eukaryota</taxon>
        <taxon>Fungi</taxon>
        <taxon>Fungi incertae sedis</taxon>
        <taxon>Chytridiomycota</taxon>
        <taxon>Chytridiomycota incertae sedis</taxon>
        <taxon>Chytridiomycetes</taxon>
        <taxon>Rhizophydiales</taxon>
        <taxon>Rhizophydiales incertae sedis</taxon>
        <taxon>Batrachochytrium</taxon>
    </lineage>
</organism>
<evidence type="ECO:0000256" key="7">
    <source>
        <dbReference type="ARBA" id="ARBA00022839"/>
    </source>
</evidence>
<evidence type="ECO:0000256" key="4">
    <source>
        <dbReference type="ARBA" id="ARBA00022552"/>
    </source>
</evidence>
<dbReference type="Proteomes" id="UP001648503">
    <property type="component" value="Unassembled WGS sequence"/>
</dbReference>